<feature type="transmembrane region" description="Helical" evidence="1">
    <location>
        <begin position="43"/>
        <end position="63"/>
    </location>
</feature>
<protein>
    <recommendedName>
        <fullName evidence="4">Major facilitator superfamily transporter</fullName>
    </recommendedName>
</protein>
<keyword evidence="3" id="KW-1185">Reference proteome</keyword>
<dbReference type="eggNOG" id="ENOG5030QNE">
    <property type="taxonomic scope" value="Bacteria"/>
</dbReference>
<gene>
    <name evidence="2" type="ORF">SP5_022_00200</name>
</gene>
<keyword evidence="1" id="KW-1133">Transmembrane helix</keyword>
<dbReference type="EMBL" id="BBPI01000022">
    <property type="protein sequence ID" value="GAM00153.1"/>
    <property type="molecule type" value="Genomic_DNA"/>
</dbReference>
<organism evidence="2 3">
    <name type="scientific">Sphingomonas parapaucimobilis NBRC 15100</name>
    <dbReference type="NCBI Taxonomy" id="1219049"/>
    <lineage>
        <taxon>Bacteria</taxon>
        <taxon>Pseudomonadati</taxon>
        <taxon>Pseudomonadota</taxon>
        <taxon>Alphaproteobacteria</taxon>
        <taxon>Sphingomonadales</taxon>
        <taxon>Sphingomonadaceae</taxon>
        <taxon>Sphingomonas</taxon>
    </lineage>
</organism>
<proteinExistence type="predicted"/>
<dbReference type="RefSeq" id="WP_042484550.1">
    <property type="nucleotide sequence ID" value="NZ_BBPI01000022.1"/>
</dbReference>
<comment type="caution">
    <text evidence="2">The sequence shown here is derived from an EMBL/GenBank/DDBJ whole genome shotgun (WGS) entry which is preliminary data.</text>
</comment>
<accession>A0A0A1W472</accession>
<sequence>MSGDTRARRRWFIIMGVRLIGVAGALFGVVLASRGVAWPHKALGVGIILSALAMIAIVPAGLAHRWRSGGE</sequence>
<dbReference type="AlphaFoldDB" id="A0A0A1W472"/>
<keyword evidence="1" id="KW-0472">Membrane</keyword>
<dbReference type="Proteomes" id="UP000032305">
    <property type="component" value="Unassembled WGS sequence"/>
</dbReference>
<evidence type="ECO:0000313" key="3">
    <source>
        <dbReference type="Proteomes" id="UP000032305"/>
    </source>
</evidence>
<name>A0A0A1W472_9SPHN</name>
<feature type="transmembrane region" description="Helical" evidence="1">
    <location>
        <begin position="12"/>
        <end position="31"/>
    </location>
</feature>
<reference evidence="2 3" key="1">
    <citation type="submission" date="2014-11" db="EMBL/GenBank/DDBJ databases">
        <title>Whole genome shotgun sequence of Sphingomonas parapaucimobilis NBRC 15100.</title>
        <authorList>
            <person name="Katano-Makiyama Y."/>
            <person name="Hosoyama A."/>
            <person name="Hashimoto M."/>
            <person name="Hosoyama Y."/>
            <person name="Noguchi M."/>
            <person name="Numata M."/>
            <person name="Tsuchikane K."/>
            <person name="Hirakata S."/>
            <person name="Uohara A."/>
            <person name="Shimodaira J."/>
            <person name="Ohji S."/>
            <person name="Ichikawa N."/>
            <person name="Kimura A."/>
            <person name="Yamazoe A."/>
            <person name="Fujita N."/>
        </authorList>
    </citation>
    <scope>NUCLEOTIDE SEQUENCE [LARGE SCALE GENOMIC DNA]</scope>
    <source>
        <strain evidence="2 3">NBRC 15100</strain>
    </source>
</reference>
<dbReference type="OrthoDB" id="7410112at2"/>
<evidence type="ECO:0000313" key="2">
    <source>
        <dbReference type="EMBL" id="GAM00153.1"/>
    </source>
</evidence>
<evidence type="ECO:0000256" key="1">
    <source>
        <dbReference type="SAM" id="Phobius"/>
    </source>
</evidence>
<keyword evidence="1" id="KW-0812">Transmembrane</keyword>
<evidence type="ECO:0008006" key="4">
    <source>
        <dbReference type="Google" id="ProtNLM"/>
    </source>
</evidence>